<sequence>MRLIITKKTDPLQSKSEKTEILSSANLIKAEVMSSRSEICDSKEKKDEINSNVAVKSSTEEKTLKLTSPRAPSKFAMPFQQSREQAGKPDGREDPVIAELPPLPITPPPVLESQTSFLHGSVPPTFEKPKIPSKPSAMVLRKITAVSPPQLSNDKAIEKTPLSKQDSNDSDTKGNKRRAPHASGRSNRDHLREELRPNQSRFSGS</sequence>
<gene>
    <name evidence="2" type="ORF">NQ317_014366</name>
</gene>
<evidence type="ECO:0000313" key="2">
    <source>
        <dbReference type="EMBL" id="KAJ8985716.1"/>
    </source>
</evidence>
<keyword evidence="3" id="KW-1185">Reference proteome</keyword>
<feature type="compositionally biased region" description="Basic and acidic residues" evidence="1">
    <location>
        <begin position="186"/>
        <end position="196"/>
    </location>
</feature>
<feature type="compositionally biased region" description="Basic and acidic residues" evidence="1">
    <location>
        <begin position="39"/>
        <end position="49"/>
    </location>
</feature>
<proteinExistence type="predicted"/>
<feature type="region of interest" description="Disordered" evidence="1">
    <location>
        <begin position="39"/>
        <end position="205"/>
    </location>
</feature>
<dbReference type="Proteomes" id="UP001162164">
    <property type="component" value="Unassembled WGS sequence"/>
</dbReference>
<comment type="caution">
    <text evidence="2">The sequence shown here is derived from an EMBL/GenBank/DDBJ whole genome shotgun (WGS) entry which is preliminary data.</text>
</comment>
<feature type="compositionally biased region" description="Pro residues" evidence="1">
    <location>
        <begin position="101"/>
        <end position="110"/>
    </location>
</feature>
<feature type="compositionally biased region" description="Basic and acidic residues" evidence="1">
    <location>
        <begin position="85"/>
        <end position="95"/>
    </location>
</feature>
<accession>A0ABQ9K530</accession>
<protein>
    <submittedName>
        <fullName evidence="2">Uncharacterized protein</fullName>
    </submittedName>
</protein>
<organism evidence="2 3">
    <name type="scientific">Molorchus minor</name>
    <dbReference type="NCBI Taxonomy" id="1323400"/>
    <lineage>
        <taxon>Eukaryota</taxon>
        <taxon>Metazoa</taxon>
        <taxon>Ecdysozoa</taxon>
        <taxon>Arthropoda</taxon>
        <taxon>Hexapoda</taxon>
        <taxon>Insecta</taxon>
        <taxon>Pterygota</taxon>
        <taxon>Neoptera</taxon>
        <taxon>Endopterygota</taxon>
        <taxon>Coleoptera</taxon>
        <taxon>Polyphaga</taxon>
        <taxon>Cucujiformia</taxon>
        <taxon>Chrysomeloidea</taxon>
        <taxon>Cerambycidae</taxon>
        <taxon>Lamiinae</taxon>
        <taxon>Monochamini</taxon>
        <taxon>Molorchus</taxon>
    </lineage>
</organism>
<evidence type="ECO:0000313" key="3">
    <source>
        <dbReference type="Proteomes" id="UP001162164"/>
    </source>
</evidence>
<reference evidence="2" key="1">
    <citation type="journal article" date="2023" name="Insect Mol. Biol.">
        <title>Genome sequencing provides insights into the evolution of gene families encoding plant cell wall-degrading enzymes in longhorned beetles.</title>
        <authorList>
            <person name="Shin N.R."/>
            <person name="Okamura Y."/>
            <person name="Kirsch R."/>
            <person name="Pauchet Y."/>
        </authorList>
    </citation>
    <scope>NUCLEOTIDE SEQUENCE</scope>
    <source>
        <strain evidence="2">MMC_N1</strain>
    </source>
</reference>
<evidence type="ECO:0000256" key="1">
    <source>
        <dbReference type="SAM" id="MobiDB-lite"/>
    </source>
</evidence>
<dbReference type="EMBL" id="JAPWTJ010000009">
    <property type="protein sequence ID" value="KAJ8985716.1"/>
    <property type="molecule type" value="Genomic_DNA"/>
</dbReference>
<name>A0ABQ9K530_9CUCU</name>